<reference evidence="3" key="1">
    <citation type="submission" date="2022-08" db="EMBL/GenBank/DDBJ databases">
        <title>A Global Phylogenomic Analysis of the Shiitake Genus Lentinula.</title>
        <authorList>
            <consortium name="DOE Joint Genome Institute"/>
            <person name="Sierra-Patev S."/>
            <person name="Min B."/>
            <person name="Naranjo-Ortiz M."/>
            <person name="Looney B."/>
            <person name="Konkel Z."/>
            <person name="Slot J.C."/>
            <person name="Sakamoto Y."/>
            <person name="Steenwyk J.L."/>
            <person name="Rokas A."/>
            <person name="Carro J."/>
            <person name="Camarero S."/>
            <person name="Ferreira P."/>
            <person name="Molpeceres G."/>
            <person name="Ruiz-Duenas F.J."/>
            <person name="Serrano A."/>
            <person name="Henrissat B."/>
            <person name="Drula E."/>
            <person name="Hughes K.W."/>
            <person name="Mata J.L."/>
            <person name="Ishikawa N.K."/>
            <person name="Vargas-Isla R."/>
            <person name="Ushijima S."/>
            <person name="Smith C.A."/>
            <person name="Ahrendt S."/>
            <person name="Andreopoulos W."/>
            <person name="He G."/>
            <person name="Labutti K."/>
            <person name="Lipzen A."/>
            <person name="Ng V."/>
            <person name="Riley R."/>
            <person name="Sandor L."/>
            <person name="Barry K."/>
            <person name="Martinez A.T."/>
            <person name="Xiao Y."/>
            <person name="Gibbons J.G."/>
            <person name="Terashima K."/>
            <person name="Grigoriev I.V."/>
            <person name="Hibbett D.S."/>
        </authorList>
    </citation>
    <scope>NUCLEOTIDE SEQUENCE</scope>
    <source>
        <strain evidence="3">RHP3577 ss4</strain>
    </source>
</reference>
<evidence type="ECO:0000256" key="2">
    <source>
        <dbReference type="SAM" id="Phobius"/>
    </source>
</evidence>
<evidence type="ECO:0000313" key="3">
    <source>
        <dbReference type="EMBL" id="KAJ4476112.1"/>
    </source>
</evidence>
<gene>
    <name evidence="3" type="ORF">C8R41DRAFT_539430</name>
</gene>
<keyword evidence="4" id="KW-1185">Reference proteome</keyword>
<keyword evidence="2" id="KW-0472">Membrane</keyword>
<evidence type="ECO:0000313" key="4">
    <source>
        <dbReference type="Proteomes" id="UP001150217"/>
    </source>
</evidence>
<feature type="transmembrane region" description="Helical" evidence="2">
    <location>
        <begin position="38"/>
        <end position="59"/>
    </location>
</feature>
<comment type="caution">
    <text evidence="3">The sequence shown here is derived from an EMBL/GenBank/DDBJ whole genome shotgun (WGS) entry which is preliminary data.</text>
</comment>
<dbReference type="Proteomes" id="UP001150217">
    <property type="component" value="Unassembled WGS sequence"/>
</dbReference>
<accession>A0ABQ8V9Z8</accession>
<name>A0ABQ8V9Z8_9AGAR</name>
<organism evidence="3 4">
    <name type="scientific">Lentinula lateritia</name>
    <dbReference type="NCBI Taxonomy" id="40482"/>
    <lineage>
        <taxon>Eukaryota</taxon>
        <taxon>Fungi</taxon>
        <taxon>Dikarya</taxon>
        <taxon>Basidiomycota</taxon>
        <taxon>Agaricomycotina</taxon>
        <taxon>Agaricomycetes</taxon>
        <taxon>Agaricomycetidae</taxon>
        <taxon>Agaricales</taxon>
        <taxon>Marasmiineae</taxon>
        <taxon>Omphalotaceae</taxon>
        <taxon>Lentinula</taxon>
    </lineage>
</organism>
<keyword evidence="2" id="KW-0812">Transmembrane</keyword>
<protein>
    <submittedName>
        <fullName evidence="3">Uncharacterized protein</fullName>
    </submittedName>
</protein>
<keyword evidence="2" id="KW-1133">Transmembrane helix</keyword>
<feature type="region of interest" description="Disordered" evidence="1">
    <location>
        <begin position="186"/>
        <end position="221"/>
    </location>
</feature>
<evidence type="ECO:0000256" key="1">
    <source>
        <dbReference type="SAM" id="MobiDB-lite"/>
    </source>
</evidence>
<proteinExistence type="predicted"/>
<dbReference type="EMBL" id="JANVFT010000072">
    <property type="protein sequence ID" value="KAJ4476112.1"/>
    <property type="molecule type" value="Genomic_DNA"/>
</dbReference>
<sequence length="221" mass="24154">MVHAILKIPHVRSPPCFRHFARAGLSIEKKTRLRSMRLSFLLIPTFPVLISFLTISSPVTAGSGLTRRAADFEVGVAYGDCLGPWMGILTPGTPTQSRLARNGQCYAALDITSVPGFSHPSEVANSGYADEFCIVFIKPLPDVCRLVVYTLLDGDIRSPRGGFVSGPIEAGEQRVESHLRKLEVHCDEKKTGKRVSGGSAQQKDPGNPNRKKQRLDGRSQK</sequence>